<dbReference type="EMBL" id="BLBS01000168">
    <property type="protein sequence ID" value="GET94039.1"/>
    <property type="molecule type" value="Genomic_DNA"/>
</dbReference>
<accession>A0A640L2K9</accession>
<gene>
    <name evidence="1" type="ORF">LtaPh_9922301</name>
</gene>
<organism evidence="1 2">
    <name type="scientific">Leishmania tarentolae</name>
    <name type="common">Sauroleishmania tarentolae</name>
    <dbReference type="NCBI Taxonomy" id="5689"/>
    <lineage>
        <taxon>Eukaryota</taxon>
        <taxon>Discoba</taxon>
        <taxon>Euglenozoa</taxon>
        <taxon>Kinetoplastea</taxon>
        <taxon>Metakinetoplastina</taxon>
        <taxon>Trypanosomatida</taxon>
        <taxon>Trypanosomatidae</taxon>
        <taxon>Leishmaniinae</taxon>
        <taxon>Leishmania</taxon>
        <taxon>lizard Leishmania</taxon>
    </lineage>
</organism>
<dbReference type="AlphaFoldDB" id="A0A640L2K9"/>
<dbReference type="VEuPathDB" id="TriTrypDB:LtaPh_9922301"/>
<dbReference type="Proteomes" id="UP000419144">
    <property type="component" value="Unassembled WGS sequence"/>
</dbReference>
<protein>
    <submittedName>
        <fullName evidence="1">Sodium stibogluconate resistance protein, putative</fullName>
    </submittedName>
</protein>
<comment type="caution">
    <text evidence="1">The sequence shown here is derived from an EMBL/GenBank/DDBJ whole genome shotgun (WGS) entry which is preliminary data.</text>
</comment>
<reference evidence="1" key="1">
    <citation type="submission" date="2019-11" db="EMBL/GenBank/DDBJ databases">
        <title>Leishmania tarentolae CDS.</title>
        <authorList>
            <person name="Goto Y."/>
            <person name="Yamagishi J."/>
        </authorList>
    </citation>
    <scope>NUCLEOTIDE SEQUENCE [LARGE SCALE GENOMIC DNA]</scope>
    <source>
        <strain evidence="1">Parrot Tar II</strain>
    </source>
</reference>
<name>A0A640L2K9_LEITA</name>
<sequence>MDAMMCTRWNQGRTFLSPALVPQSTCLKSCPHIVSALQHRGTLLENR</sequence>
<evidence type="ECO:0000313" key="1">
    <source>
        <dbReference type="EMBL" id="GET94039.1"/>
    </source>
</evidence>
<evidence type="ECO:0000313" key="2">
    <source>
        <dbReference type="Proteomes" id="UP000419144"/>
    </source>
</evidence>
<keyword evidence="2" id="KW-1185">Reference proteome</keyword>
<proteinExistence type="predicted"/>